<feature type="compositionally biased region" description="Basic and acidic residues" evidence="1">
    <location>
        <begin position="231"/>
        <end position="248"/>
    </location>
</feature>
<feature type="compositionally biased region" description="Polar residues" evidence="1">
    <location>
        <begin position="1087"/>
        <end position="1121"/>
    </location>
</feature>
<feature type="compositionally biased region" description="Low complexity" evidence="1">
    <location>
        <begin position="414"/>
        <end position="431"/>
    </location>
</feature>
<organism evidence="2 3">
    <name type="scientific">Leptomonas seymouri</name>
    <dbReference type="NCBI Taxonomy" id="5684"/>
    <lineage>
        <taxon>Eukaryota</taxon>
        <taxon>Discoba</taxon>
        <taxon>Euglenozoa</taxon>
        <taxon>Kinetoplastea</taxon>
        <taxon>Metakinetoplastina</taxon>
        <taxon>Trypanosomatida</taxon>
        <taxon>Trypanosomatidae</taxon>
        <taxon>Leishmaniinae</taxon>
        <taxon>Leptomonas</taxon>
    </lineage>
</organism>
<accession>A0A0N1I5P5</accession>
<comment type="caution">
    <text evidence="2">The sequence shown here is derived from an EMBL/GenBank/DDBJ whole genome shotgun (WGS) entry which is preliminary data.</text>
</comment>
<feature type="compositionally biased region" description="Polar residues" evidence="1">
    <location>
        <begin position="1061"/>
        <end position="1078"/>
    </location>
</feature>
<evidence type="ECO:0000313" key="2">
    <source>
        <dbReference type="EMBL" id="KPI87160.1"/>
    </source>
</evidence>
<dbReference type="OrthoDB" id="266530at2759"/>
<feature type="non-terminal residue" evidence="2">
    <location>
        <position position="1121"/>
    </location>
</feature>
<dbReference type="AlphaFoldDB" id="A0A0N1I5P5"/>
<feature type="compositionally biased region" description="Basic and acidic residues" evidence="1">
    <location>
        <begin position="92"/>
        <end position="116"/>
    </location>
</feature>
<feature type="compositionally biased region" description="Basic and acidic residues" evidence="1">
    <location>
        <begin position="599"/>
        <end position="610"/>
    </location>
</feature>
<feature type="compositionally biased region" description="Polar residues" evidence="1">
    <location>
        <begin position="141"/>
        <end position="151"/>
    </location>
</feature>
<feature type="region of interest" description="Disordered" evidence="1">
    <location>
        <begin position="787"/>
        <end position="825"/>
    </location>
</feature>
<feature type="region of interest" description="Disordered" evidence="1">
    <location>
        <begin position="91"/>
        <end position="165"/>
    </location>
</feature>
<name>A0A0N1I5P5_LEPSE</name>
<proteinExistence type="predicted"/>
<gene>
    <name evidence="2" type="ORF">ABL78_3762</name>
</gene>
<reference evidence="2 3" key="1">
    <citation type="journal article" date="2015" name="PLoS Pathog.">
        <title>Leptomonas seymouri: Adaptations to the Dixenous Life Cycle Analyzed by Genome Sequencing, Transcriptome Profiling and Co-infection with Leishmania donovani.</title>
        <authorList>
            <person name="Kraeva N."/>
            <person name="Butenko A."/>
            <person name="Hlavacova J."/>
            <person name="Kostygov A."/>
            <person name="Myskova J."/>
            <person name="Grybchuk D."/>
            <person name="Lestinova T."/>
            <person name="Votypka J."/>
            <person name="Volf P."/>
            <person name="Opperdoes F."/>
            <person name="Flegontov P."/>
            <person name="Lukes J."/>
            <person name="Yurchenko V."/>
        </authorList>
    </citation>
    <scope>NUCLEOTIDE SEQUENCE [LARGE SCALE GENOMIC DNA]</scope>
    <source>
        <strain evidence="2 3">ATCC 30220</strain>
    </source>
</reference>
<feature type="region of interest" description="Disordered" evidence="1">
    <location>
        <begin position="971"/>
        <end position="1121"/>
    </location>
</feature>
<sequence>MEPVCCSTPVMRVIADAAAGGAPHATPSPCGKNLPEAISLTCTPGRVFSSDVSATEDVDGVVDVSPFSSTTPSLASAACYAANQEVGITPKEAVHRAGGKKRESPARRVLRPRNEEQVGATASLPPESRRGSTPVVEGTPVPSTSSESASPPRTVGSLHRLSAPIPSAMKHRAQLAEPKMSSDREAALTMSSFKPLHGDLARPSSGLFSLRTTSGATTHTSTCNSKQLSPPERKKNAPQNEDRSDMSSRARSHPHLSVLVDLLDHKPFTEEAVLLELEAIRKRSLLTTAPFNKHLLPILARYLLRDKFGEEAAAHYVSFLTCPPGTPRPDGAVNTTNHIASFLPRVNEIRRERRRMKEEVRRSPTHHYTITPPRSPKEAGAVSITTTSSERRPNWQRRCTPTYDALEDASDIPSTWASSSRSPTSCSKSFSPQLPSPLPRDRLHLYTQEQLLVDRKQAKAEDRTIVDVVVDPTETKARAKNVYAVVEASTNCSTLQEPSILQPPPPFPAEKGTAAGKLKKSEKAIPEPLCEARVTSALEDATSAHLSQESDVLRQLSSISPVSTAGMMANDYQSTFYHDAPQKPLSSASHVSKPAKSAHRGDHEGNGLRGRQHDVSVVVVGGTLNLSDIPCGLDPSSSAQEGLRHDETGASTGFLSSYLEELATGTAANDGVSGGSKKQRLLDTVKPVKTKKRRPLHSSAVDDSHSSVLRNQRGDAEYRTAAPHSSTTESYLVRPAKRKQAANKTDSEVGLANLHRQHSPLDLSASCTVATNAGYYSTLPDASMITQKPASLPASPSVDRKRHGKREIRELRRHTTPQDAPRDATQTYPSYGSLLPGGSTMLARTVGTLDVSRVTEARAEYSAFDSTVASQLPSPSLFVSENTSFLATKGEMSAAVFSMFQQDNSSTSHPAVRGNKRNTTSSPARGPGAAESQDGGPYSAFHSAQESAKMSPPTQSPEISVFASETTANAMEDPTPTLHEDPAESSAYSALATNSSSGGLSNGMSPPVYRTHKRSPLTRASPPPNNGELSQQPHRGDTSYGSFIRSSPTRLSPVPPDGRDTQSSTRLQCASTIPTSRSLSEHFRASLLQNSSSRDRGTSANHSSLVDASGTVNTAADRSSV</sequence>
<dbReference type="VEuPathDB" id="TriTrypDB:Lsey_0100_0110"/>
<feature type="region of interest" description="Disordered" evidence="1">
    <location>
        <begin position="904"/>
        <end position="958"/>
    </location>
</feature>
<feature type="region of interest" description="Disordered" evidence="1">
    <location>
        <begin position="204"/>
        <end position="251"/>
    </location>
</feature>
<feature type="region of interest" description="Disordered" evidence="1">
    <location>
        <begin position="355"/>
        <end position="398"/>
    </location>
</feature>
<protein>
    <submittedName>
        <fullName evidence="2">Uncharacterized protein</fullName>
    </submittedName>
</protein>
<feature type="region of interest" description="Disordered" evidence="1">
    <location>
        <begin position="411"/>
        <end position="440"/>
    </location>
</feature>
<dbReference type="EMBL" id="LJSK01000100">
    <property type="protein sequence ID" value="KPI87160.1"/>
    <property type="molecule type" value="Genomic_DNA"/>
</dbReference>
<dbReference type="Proteomes" id="UP000038009">
    <property type="component" value="Unassembled WGS sequence"/>
</dbReference>
<feature type="compositionally biased region" description="Polar residues" evidence="1">
    <location>
        <begin position="1027"/>
        <end position="1050"/>
    </location>
</feature>
<feature type="compositionally biased region" description="Low complexity" evidence="1">
    <location>
        <begin position="989"/>
        <end position="1005"/>
    </location>
</feature>
<feature type="compositionally biased region" description="Basic residues" evidence="1">
    <location>
        <begin position="800"/>
        <end position="815"/>
    </location>
</feature>
<keyword evidence="3" id="KW-1185">Reference proteome</keyword>
<evidence type="ECO:0000256" key="1">
    <source>
        <dbReference type="SAM" id="MobiDB-lite"/>
    </source>
</evidence>
<feature type="region of interest" description="Disordered" evidence="1">
    <location>
        <begin position="578"/>
        <end position="610"/>
    </location>
</feature>
<feature type="compositionally biased region" description="Polar residues" evidence="1">
    <location>
        <begin position="942"/>
        <end position="958"/>
    </location>
</feature>
<feature type="region of interest" description="Disordered" evidence="1">
    <location>
        <begin position="667"/>
        <end position="746"/>
    </location>
</feature>
<evidence type="ECO:0000313" key="3">
    <source>
        <dbReference type="Proteomes" id="UP000038009"/>
    </source>
</evidence>
<feature type="compositionally biased region" description="Low complexity" evidence="1">
    <location>
        <begin position="209"/>
        <end position="222"/>
    </location>
</feature>